<evidence type="ECO:0000313" key="2">
    <source>
        <dbReference type="Proteomes" id="UP000763557"/>
    </source>
</evidence>
<name>A0ABX2FF95_9PSEU</name>
<dbReference type="Gene3D" id="2.180.10.10">
    <property type="entry name" value="RHS repeat-associated core"/>
    <property type="match status" value="1"/>
</dbReference>
<dbReference type="InterPro" id="IPR022385">
    <property type="entry name" value="Rhs_assc_core"/>
</dbReference>
<dbReference type="RefSeq" id="WP_173140932.1">
    <property type="nucleotide sequence ID" value="NZ_JAAATY010000034.1"/>
</dbReference>
<sequence>STASGAAAAANNLKYLGQYQTQRGALLFGYRYYQPDWGRFTQPDPTGQERNPYNYATCDPINNVDPTGAASSACKKAGAVAIVAILGTTATYVATAATAGVTAGLAVGTTNAFIGALAGVISACS</sequence>
<protein>
    <submittedName>
        <fullName evidence="1">RHS repeat-associated core domain-containing protein</fullName>
    </submittedName>
</protein>
<dbReference type="NCBIfam" id="TIGR03696">
    <property type="entry name" value="Rhs_assc_core"/>
    <property type="match status" value="1"/>
</dbReference>
<dbReference type="PANTHER" id="PTHR32305:SF15">
    <property type="entry name" value="PROTEIN RHSA-RELATED"/>
    <property type="match status" value="1"/>
</dbReference>
<reference evidence="1 2" key="1">
    <citation type="submission" date="2020-01" db="EMBL/GenBank/DDBJ databases">
        <title>Kibdelosporangium persica a novel Actinomycetes from a hot desert in Iran.</title>
        <authorList>
            <person name="Safaei N."/>
            <person name="Zaburannyi N."/>
            <person name="Mueller R."/>
            <person name="Wink J."/>
        </authorList>
    </citation>
    <scope>NUCLEOTIDE SEQUENCE [LARGE SCALE GENOMIC DNA]</scope>
    <source>
        <strain evidence="1 2">4NS15</strain>
    </source>
</reference>
<dbReference type="EMBL" id="JAAATY010000034">
    <property type="protein sequence ID" value="NRN70059.1"/>
    <property type="molecule type" value="Genomic_DNA"/>
</dbReference>
<dbReference type="InterPro" id="IPR050708">
    <property type="entry name" value="T6SS_VgrG/RHS"/>
</dbReference>
<evidence type="ECO:0000313" key="1">
    <source>
        <dbReference type="EMBL" id="NRN70059.1"/>
    </source>
</evidence>
<keyword evidence="2" id="KW-1185">Reference proteome</keyword>
<dbReference type="PANTHER" id="PTHR32305">
    <property type="match status" value="1"/>
</dbReference>
<accession>A0ABX2FF95</accession>
<proteinExistence type="predicted"/>
<gene>
    <name evidence="1" type="ORF">GC106_73210</name>
</gene>
<dbReference type="Proteomes" id="UP000763557">
    <property type="component" value="Unassembled WGS sequence"/>
</dbReference>
<organism evidence="1 2">
    <name type="scientific">Kibdelosporangium persicum</name>
    <dbReference type="NCBI Taxonomy" id="2698649"/>
    <lineage>
        <taxon>Bacteria</taxon>
        <taxon>Bacillati</taxon>
        <taxon>Actinomycetota</taxon>
        <taxon>Actinomycetes</taxon>
        <taxon>Pseudonocardiales</taxon>
        <taxon>Pseudonocardiaceae</taxon>
        <taxon>Kibdelosporangium</taxon>
    </lineage>
</organism>
<feature type="non-terminal residue" evidence="1">
    <location>
        <position position="1"/>
    </location>
</feature>
<comment type="caution">
    <text evidence="1">The sequence shown here is derived from an EMBL/GenBank/DDBJ whole genome shotgun (WGS) entry which is preliminary data.</text>
</comment>